<dbReference type="InterPro" id="IPR030906">
    <property type="entry name" value="Surf_polysacc"/>
</dbReference>
<dbReference type="RefSeq" id="WP_187359159.1">
    <property type="nucleotide sequence ID" value="NZ_CP081135.1"/>
</dbReference>
<sequence>MKYIIFFEHAERELQNAYLLKSELVRRGHEVYIFNIDYLHKTKQVLNWIPDVIIVPSLYYNVNYEYFTSVFSHKIAHIVNLQYEQILSKEWKRIGFHNPRGLARNAIHLCWGEESQRRIVDNGVNKENAIIVGSINLDMDHNKFRNIYKSKEEISCKYNLDINKNWILFISNFTFNNKKRERLFKIRFGEESASKYINTCKKTKKIILEWVEKFINENDCEFIYRPHPSEIPDKKLIDLKNKYENFHIIKEDCVRSWINVSDKINIWNSTCISDIYFMNKDCIILRPLDNLDGFESDIYLNSIKSKTYEEFRIYNTNLNLEKKFPVDEKQILKFYHINKNKFAYERICYVLETLDFKNIGLSKK</sequence>
<reference evidence="1 2" key="1">
    <citation type="journal article" date="2023" name="Int. J. Syst. Evol. Microbiol.">
        <title>Terrisporobacter hibernicus sp. nov., isolated from bovine faeces in Northern Ireland.</title>
        <authorList>
            <person name="Mitchell M."/>
            <person name="Nguyen S.V."/>
            <person name="Connor M."/>
            <person name="Fairley D.J."/>
            <person name="Donoghue O."/>
            <person name="Marshall H."/>
            <person name="Koolman L."/>
            <person name="McMullan G."/>
            <person name="Schaffer K.E."/>
            <person name="McGrath J.W."/>
            <person name="Fanning S."/>
        </authorList>
    </citation>
    <scope>NUCLEOTIDE SEQUENCE [LARGE SCALE GENOMIC DNA]</scope>
    <source>
        <strain evidence="1 2">MCA3</strain>
    </source>
</reference>
<protein>
    <recommendedName>
        <fullName evidence="3">Surface carbohydrate biosynthesis protein</fullName>
    </recommendedName>
</protein>
<evidence type="ECO:0008006" key="3">
    <source>
        <dbReference type="Google" id="ProtNLM"/>
    </source>
</evidence>
<dbReference type="NCBIfam" id="TIGR04396">
    <property type="entry name" value="surf_polysacc"/>
    <property type="match status" value="1"/>
</dbReference>
<dbReference type="SUPFAM" id="SSF53756">
    <property type="entry name" value="UDP-Glycosyltransferase/glycogen phosphorylase"/>
    <property type="match status" value="1"/>
</dbReference>
<dbReference type="EMBL" id="CP081135">
    <property type="protein sequence ID" value="UEL46366.1"/>
    <property type="molecule type" value="Genomic_DNA"/>
</dbReference>
<evidence type="ECO:0000313" key="1">
    <source>
        <dbReference type="EMBL" id="UEL46366.1"/>
    </source>
</evidence>
<gene>
    <name evidence="1" type="ORF">JW646_11995</name>
</gene>
<accession>A0AAX2ZBM0</accession>
<dbReference type="KEGG" id="tem:JW646_11995"/>
<dbReference type="Proteomes" id="UP001198983">
    <property type="component" value="Chromosome"/>
</dbReference>
<evidence type="ECO:0000313" key="2">
    <source>
        <dbReference type="Proteomes" id="UP001198983"/>
    </source>
</evidence>
<dbReference type="AlphaFoldDB" id="A0AAX2ZBM0"/>
<organism evidence="1 2">
    <name type="scientific">Terrisporobacter hibernicus</name>
    <dbReference type="NCBI Taxonomy" id="2813371"/>
    <lineage>
        <taxon>Bacteria</taxon>
        <taxon>Bacillati</taxon>
        <taxon>Bacillota</taxon>
        <taxon>Clostridia</taxon>
        <taxon>Peptostreptococcales</taxon>
        <taxon>Peptostreptococcaceae</taxon>
        <taxon>Terrisporobacter</taxon>
    </lineage>
</organism>
<proteinExistence type="predicted"/>
<name>A0AAX2ZBM0_9FIRM</name>
<keyword evidence="2" id="KW-1185">Reference proteome</keyword>